<reference evidence="1 2" key="2">
    <citation type="submission" date="2017-09" db="EMBL/GenBank/DDBJ databases">
        <title>Extensive intraspecific genome diversity in a model arbuscular mycorrhizal fungus.</title>
        <authorList>
            <person name="Chen E.C."/>
            <person name="Morin E."/>
            <person name="Beaudet D."/>
            <person name="Noel J."/>
            <person name="Ndikumana S."/>
            <person name="Charron P."/>
            <person name="St-Onge C."/>
            <person name="Giorgi J."/>
            <person name="Grigoriev I.V."/>
            <person name="Roux C."/>
            <person name="Martin F.M."/>
            <person name="Corradi N."/>
        </authorList>
    </citation>
    <scope>NUCLEOTIDE SEQUENCE [LARGE SCALE GENOMIC DNA]</scope>
    <source>
        <strain evidence="1 2">A5</strain>
    </source>
</reference>
<accession>A0A2I1FQA9</accession>
<gene>
    <name evidence="1" type="ORF">RhiirA5_444745</name>
</gene>
<sequence length="108" mass="12223">MYVTFKSQLMMDVTIKQLVALHSQRLTWELPQNTNKLCHRCGKLGCAFSPTACPINNFKSRSHTHNPVAHLKERFNIGQPPKISHLIEISNAPVLNLKIISTFTNVTI</sequence>
<evidence type="ECO:0000313" key="1">
    <source>
        <dbReference type="EMBL" id="PKB92422.1"/>
    </source>
</evidence>
<name>A0A2I1FQA9_9GLOM</name>
<proteinExistence type="predicted"/>
<comment type="caution">
    <text evidence="1">The sequence shown here is derived from an EMBL/GenBank/DDBJ whole genome shotgun (WGS) entry which is preliminary data.</text>
</comment>
<dbReference type="Proteomes" id="UP000232722">
    <property type="component" value="Unassembled WGS sequence"/>
</dbReference>
<organism evidence="1 2">
    <name type="scientific">Rhizophagus irregularis</name>
    <dbReference type="NCBI Taxonomy" id="588596"/>
    <lineage>
        <taxon>Eukaryota</taxon>
        <taxon>Fungi</taxon>
        <taxon>Fungi incertae sedis</taxon>
        <taxon>Mucoromycota</taxon>
        <taxon>Glomeromycotina</taxon>
        <taxon>Glomeromycetes</taxon>
        <taxon>Glomerales</taxon>
        <taxon>Glomeraceae</taxon>
        <taxon>Rhizophagus</taxon>
    </lineage>
</organism>
<dbReference type="VEuPathDB" id="FungiDB:RhiirFUN_010434"/>
<dbReference type="AlphaFoldDB" id="A0A2I1FQA9"/>
<protein>
    <submittedName>
        <fullName evidence="1">Uncharacterized protein</fullName>
    </submittedName>
</protein>
<dbReference type="EMBL" id="LLXJ01011123">
    <property type="protein sequence ID" value="PKB92422.1"/>
    <property type="molecule type" value="Genomic_DNA"/>
</dbReference>
<evidence type="ECO:0000313" key="2">
    <source>
        <dbReference type="Proteomes" id="UP000232722"/>
    </source>
</evidence>
<reference evidence="1 2" key="1">
    <citation type="submission" date="2016-04" db="EMBL/GenBank/DDBJ databases">
        <title>Genome analyses suggest a sexual origin of heterokaryosis in a supposedly ancient asexual fungus.</title>
        <authorList>
            <person name="Ropars J."/>
            <person name="Sedzielewska K."/>
            <person name="Noel J."/>
            <person name="Charron P."/>
            <person name="Farinelli L."/>
            <person name="Marton T."/>
            <person name="Kruger M."/>
            <person name="Pelin A."/>
            <person name="Brachmann A."/>
            <person name="Corradi N."/>
        </authorList>
    </citation>
    <scope>NUCLEOTIDE SEQUENCE [LARGE SCALE GENOMIC DNA]</scope>
    <source>
        <strain evidence="1 2">A5</strain>
    </source>
</reference>